<accession>A0A0V7ZGU0</accession>
<organism evidence="1 3">
    <name type="scientific">Mastigocoleus testarum BC008</name>
    <dbReference type="NCBI Taxonomy" id="371196"/>
    <lineage>
        <taxon>Bacteria</taxon>
        <taxon>Bacillati</taxon>
        <taxon>Cyanobacteriota</taxon>
        <taxon>Cyanophyceae</taxon>
        <taxon>Nostocales</taxon>
        <taxon>Hapalosiphonaceae</taxon>
        <taxon>Mastigocoleus</taxon>
    </lineage>
</organism>
<dbReference type="AlphaFoldDB" id="A0A0V7ZGU0"/>
<dbReference type="RefSeq" id="WP_027845969.1">
    <property type="nucleotide sequence ID" value="NZ_LMTZ01000032.1"/>
</dbReference>
<sequence length="365" mass="38066">MTYSANPNGQTSVVLSTELVNALSSLNVHAGGFGNTQITDGVAIFPIIGGATDLDSTRVEVSHSGGLSFRAGDTEVNLTDFVISNLEDGTVLTGLVSVNGDIITRAPLFNLEIGSIGTSEDRGGSNLDIDNVNVTLTDVAANVLNEAFGVTAFVPDFNIGTAKVDALFDPSNGNISDGRLPIIDFIDDSLLFSEASQTQDVLPAGRTYVELSDSLVNALGDLNVQATGFGGTHICNGVADFLITGGATDLDNTEVEIFHKGGLTFTTGDTEVNLTDFVINNVDSEPVLTGTVIANDSLVTRIPLFDLELENVGTKTKGIFTNLDLTDVNVNLSEQAATALNDVFSVDAFSSGFNIGTAQVDAFVV</sequence>
<evidence type="ECO:0000313" key="3">
    <source>
        <dbReference type="Proteomes" id="UP000053372"/>
    </source>
</evidence>
<name>A0A0V7ZGU0_9CYAN</name>
<dbReference type="EMBL" id="LMTZ01000133">
    <property type="protein sequence ID" value="KST63720.1"/>
    <property type="molecule type" value="Genomic_DNA"/>
</dbReference>
<dbReference type="EMBL" id="LMTZ01000032">
    <property type="protein sequence ID" value="KST69216.1"/>
    <property type="molecule type" value="Genomic_DNA"/>
</dbReference>
<evidence type="ECO:0000313" key="2">
    <source>
        <dbReference type="EMBL" id="KST69216.1"/>
    </source>
</evidence>
<dbReference type="OrthoDB" id="6025008at2"/>
<gene>
    <name evidence="2" type="ORF">BC008_03235</name>
    <name evidence="1" type="ORF">BC008_14780</name>
</gene>
<keyword evidence="3" id="KW-1185">Reference proteome</keyword>
<dbReference type="Proteomes" id="UP000053372">
    <property type="component" value="Unassembled WGS sequence"/>
</dbReference>
<reference evidence="1 3" key="1">
    <citation type="journal article" date="2015" name="Genome Announc.">
        <title>Draft Genome of the Euendolithic (true boring) Cyanobacterium Mastigocoleus testarum strain BC008.</title>
        <authorList>
            <person name="Guida B.S."/>
            <person name="Garcia-Pichel F."/>
        </authorList>
    </citation>
    <scope>NUCLEOTIDE SEQUENCE [LARGE SCALE GENOMIC DNA]</scope>
    <source>
        <strain evidence="1 3">BC008</strain>
    </source>
</reference>
<evidence type="ECO:0000313" key="1">
    <source>
        <dbReference type="EMBL" id="KST63720.1"/>
    </source>
</evidence>
<comment type="caution">
    <text evidence="1">The sequence shown here is derived from an EMBL/GenBank/DDBJ whole genome shotgun (WGS) entry which is preliminary data.</text>
</comment>
<proteinExistence type="predicted"/>
<protein>
    <submittedName>
        <fullName evidence="1">Uncharacterized protein</fullName>
    </submittedName>
</protein>